<dbReference type="PANTHER" id="PTHR30069:SF57">
    <property type="entry name" value="TONB-DEPENDENT RECEPTOR"/>
    <property type="match status" value="1"/>
</dbReference>
<comment type="caution">
    <text evidence="13">The sequence shown here is derived from an EMBL/GenBank/DDBJ whole genome shotgun (WGS) entry which is preliminary data.</text>
</comment>
<dbReference type="RefSeq" id="WP_116495761.1">
    <property type="nucleotide sequence ID" value="NZ_QENZ01000003.1"/>
</dbReference>
<reference evidence="13 14" key="1">
    <citation type="submission" date="2018-05" db="EMBL/GenBank/DDBJ databases">
        <title>Genomic Encyclopedia of Type Strains, Phase IV (KMG-IV): sequencing the most valuable type-strain genomes for metagenomic binning, comparative biology and taxonomic classification.</title>
        <authorList>
            <person name="Goeker M."/>
        </authorList>
    </citation>
    <scope>NUCLEOTIDE SEQUENCE [LARGE SCALE GENOMIC DNA]</scope>
    <source>
        <strain evidence="13 14">DSM 28579</strain>
    </source>
</reference>
<feature type="signal peptide" evidence="10">
    <location>
        <begin position="1"/>
        <end position="22"/>
    </location>
</feature>
<evidence type="ECO:0000256" key="3">
    <source>
        <dbReference type="ARBA" id="ARBA00022452"/>
    </source>
</evidence>
<organism evidence="13 14">
    <name type="scientific">Balneicella halophila</name>
    <dbReference type="NCBI Taxonomy" id="1537566"/>
    <lineage>
        <taxon>Bacteria</taxon>
        <taxon>Pseudomonadati</taxon>
        <taxon>Bacteroidota</taxon>
        <taxon>Bacteroidia</taxon>
        <taxon>Bacteroidales</taxon>
        <taxon>Balneicellaceae</taxon>
        <taxon>Balneicella</taxon>
    </lineage>
</organism>
<protein>
    <submittedName>
        <fullName evidence="13">Outer membrane receptor for ferrienterochelin and colicins</fullName>
    </submittedName>
</protein>
<dbReference type="InterPro" id="IPR008969">
    <property type="entry name" value="CarboxyPept-like_regulatory"/>
</dbReference>
<dbReference type="AlphaFoldDB" id="A0A7L4UR41"/>
<keyword evidence="5 9" id="KW-0798">TonB box</keyword>
<dbReference type="GO" id="GO:0009279">
    <property type="term" value="C:cell outer membrane"/>
    <property type="evidence" value="ECO:0007669"/>
    <property type="project" value="UniProtKB-SubCell"/>
</dbReference>
<dbReference type="SUPFAM" id="SSF49464">
    <property type="entry name" value="Carboxypeptidase regulatory domain-like"/>
    <property type="match status" value="1"/>
</dbReference>
<gene>
    <name evidence="13" type="ORF">C7377_0527</name>
</gene>
<dbReference type="InterPro" id="IPR036942">
    <property type="entry name" value="Beta-barrel_TonB_sf"/>
</dbReference>
<keyword evidence="6 8" id="KW-0472">Membrane</keyword>
<dbReference type="Proteomes" id="UP000251835">
    <property type="component" value="Unassembled WGS sequence"/>
</dbReference>
<accession>A0A7L4UR41</accession>
<evidence type="ECO:0000256" key="4">
    <source>
        <dbReference type="ARBA" id="ARBA00022692"/>
    </source>
</evidence>
<sequence length="792" mass="87735">MKKKTILLISLLLLAVVSYANTGVVKGMVTSHGEPVPGCLVEIKGLKGNGAVTDSSGNYIIQKVPVGEYSLSVSCLGFHTATKNVNVSAGEAITANVNLEEDLLNIDEVVVTGTRNGVATYEAPVIVSRISPKLFQSTQSLRLSEGLAFSPGLCVETNCQNCGFSQLRMNGLEGAYSQILINSPPIYSALVGVYGLDMIPANMIDRVEVVKGGGSALYDGSAIGGTVNIITKDPINDSFQFGLNQGFTDMNRSDRIITLNGNIVSDDLDKGISIFASNRNRKPWDANDDGYTELTKLENNTFGMDAFWNTSEKGKLKLNMHSINEFRRGGNKLDLEPHQTDLTEQLDHKIIAGGLSFEQYSNDYKHKFSIYTSVQDTKRKSYYGGGGRVLSDGDTFTEDDLLALNSYGRSKVISSASGVQYSYDINDKFTVSAGGEYQHNDVNDEMGGYNRSINQTVNTLGSYIQLEIKPIEPLTFLLGGRYDHVNIDGEYRFSGENFDTDKTLDVFVPRATAMYDINKEMKLRFSYAQGYRGPQAFDEDLHIETVGGDAVFVQLSPDLKEEKSHNFTGSLNYTKSLGDFQANFVLEGFYTKINDPFTSLEVETLPSGVKVKRKENGDAVKVAGGNIELNVAYTKKFQAQLGFTLQKSEYNTPELVWEPDANDQRSAVFTDKILRTTDAYGFFSFTYNPIEPLSLSWSGVYTGKMHVPHIIEPDTEFTVVKETPTFLENNFKISYDWDFNEDNCLELFAGIQNAFNSFQDDFDKGADRDAGYIYGPRKPRTIFMGLKYSFTR</sequence>
<evidence type="ECO:0000256" key="2">
    <source>
        <dbReference type="ARBA" id="ARBA00022448"/>
    </source>
</evidence>
<dbReference type="GO" id="GO:0015344">
    <property type="term" value="F:siderophore uptake transmembrane transporter activity"/>
    <property type="evidence" value="ECO:0007669"/>
    <property type="project" value="TreeGrafter"/>
</dbReference>
<keyword evidence="2 8" id="KW-0813">Transport</keyword>
<dbReference type="InterPro" id="IPR012910">
    <property type="entry name" value="Plug_dom"/>
</dbReference>
<proteinExistence type="inferred from homology"/>
<feature type="domain" description="TonB-dependent receptor-like beta-barrel" evidence="11">
    <location>
        <begin position="321"/>
        <end position="753"/>
    </location>
</feature>
<comment type="subcellular location">
    <subcellularLocation>
        <location evidence="1 8">Cell outer membrane</location>
        <topology evidence="1 8">Multi-pass membrane protein</topology>
    </subcellularLocation>
</comment>
<dbReference type="Gene3D" id="2.60.40.1120">
    <property type="entry name" value="Carboxypeptidase-like, regulatory domain"/>
    <property type="match status" value="1"/>
</dbReference>
<dbReference type="SUPFAM" id="SSF56935">
    <property type="entry name" value="Porins"/>
    <property type="match status" value="1"/>
</dbReference>
<evidence type="ECO:0000256" key="9">
    <source>
        <dbReference type="RuleBase" id="RU003357"/>
    </source>
</evidence>
<keyword evidence="13" id="KW-0675">Receptor</keyword>
<dbReference type="InterPro" id="IPR039426">
    <property type="entry name" value="TonB-dep_rcpt-like"/>
</dbReference>
<dbReference type="Gene3D" id="2.170.130.10">
    <property type="entry name" value="TonB-dependent receptor, plug domain"/>
    <property type="match status" value="1"/>
</dbReference>
<dbReference type="Gene3D" id="2.40.170.20">
    <property type="entry name" value="TonB-dependent receptor, beta-barrel domain"/>
    <property type="match status" value="1"/>
</dbReference>
<feature type="domain" description="TonB-dependent receptor plug" evidence="12">
    <location>
        <begin position="121"/>
        <end position="226"/>
    </location>
</feature>
<evidence type="ECO:0000256" key="5">
    <source>
        <dbReference type="ARBA" id="ARBA00023077"/>
    </source>
</evidence>
<dbReference type="Pfam" id="PF13715">
    <property type="entry name" value="CarbopepD_reg_2"/>
    <property type="match status" value="1"/>
</dbReference>
<evidence type="ECO:0000259" key="12">
    <source>
        <dbReference type="Pfam" id="PF07715"/>
    </source>
</evidence>
<dbReference type="Pfam" id="PF00593">
    <property type="entry name" value="TonB_dep_Rec_b-barrel"/>
    <property type="match status" value="1"/>
</dbReference>
<dbReference type="GO" id="GO:0044718">
    <property type="term" value="P:siderophore transmembrane transport"/>
    <property type="evidence" value="ECO:0007669"/>
    <property type="project" value="TreeGrafter"/>
</dbReference>
<evidence type="ECO:0000256" key="7">
    <source>
        <dbReference type="ARBA" id="ARBA00023237"/>
    </source>
</evidence>
<evidence type="ECO:0000256" key="6">
    <source>
        <dbReference type="ARBA" id="ARBA00023136"/>
    </source>
</evidence>
<evidence type="ECO:0000256" key="1">
    <source>
        <dbReference type="ARBA" id="ARBA00004571"/>
    </source>
</evidence>
<keyword evidence="3 8" id="KW-1134">Transmembrane beta strand</keyword>
<name>A0A7L4UR41_BALHA</name>
<dbReference type="InterPro" id="IPR000531">
    <property type="entry name" value="Beta-barrel_TonB"/>
</dbReference>
<evidence type="ECO:0000256" key="8">
    <source>
        <dbReference type="PROSITE-ProRule" id="PRU01360"/>
    </source>
</evidence>
<comment type="similarity">
    <text evidence="8 9">Belongs to the TonB-dependent receptor family.</text>
</comment>
<evidence type="ECO:0000313" key="13">
    <source>
        <dbReference type="EMBL" id="PVX52220.1"/>
    </source>
</evidence>
<keyword evidence="10" id="KW-0732">Signal</keyword>
<dbReference type="PROSITE" id="PS52016">
    <property type="entry name" value="TONB_DEPENDENT_REC_3"/>
    <property type="match status" value="1"/>
</dbReference>
<evidence type="ECO:0000256" key="10">
    <source>
        <dbReference type="SAM" id="SignalP"/>
    </source>
</evidence>
<dbReference type="EMBL" id="QENZ01000003">
    <property type="protein sequence ID" value="PVX52220.1"/>
    <property type="molecule type" value="Genomic_DNA"/>
</dbReference>
<dbReference type="InterPro" id="IPR037066">
    <property type="entry name" value="Plug_dom_sf"/>
</dbReference>
<dbReference type="PANTHER" id="PTHR30069">
    <property type="entry name" value="TONB-DEPENDENT OUTER MEMBRANE RECEPTOR"/>
    <property type="match status" value="1"/>
</dbReference>
<dbReference type="OrthoDB" id="9760333at2"/>
<evidence type="ECO:0000259" key="11">
    <source>
        <dbReference type="Pfam" id="PF00593"/>
    </source>
</evidence>
<feature type="chain" id="PRO_5029508112" evidence="10">
    <location>
        <begin position="23"/>
        <end position="792"/>
    </location>
</feature>
<evidence type="ECO:0000313" key="14">
    <source>
        <dbReference type="Proteomes" id="UP000251835"/>
    </source>
</evidence>
<keyword evidence="7 8" id="KW-0998">Cell outer membrane</keyword>
<dbReference type="Pfam" id="PF07715">
    <property type="entry name" value="Plug"/>
    <property type="match status" value="1"/>
</dbReference>
<keyword evidence="4 8" id="KW-0812">Transmembrane</keyword>
<keyword evidence="14" id="KW-1185">Reference proteome</keyword>